<dbReference type="GO" id="GO:0072344">
    <property type="term" value="P:rescue of stalled ribosome"/>
    <property type="evidence" value="ECO:0007669"/>
    <property type="project" value="TreeGrafter"/>
</dbReference>
<evidence type="ECO:0000313" key="2">
    <source>
        <dbReference type="EMBL" id="HEC56841.1"/>
    </source>
</evidence>
<dbReference type="NCBIfam" id="NF041120">
    <property type="entry name" value="RqcH_arch"/>
    <property type="match status" value="1"/>
</dbReference>
<dbReference type="EMBL" id="DRIE01000049">
    <property type="protein sequence ID" value="HEC56841.1"/>
    <property type="molecule type" value="Genomic_DNA"/>
</dbReference>
<evidence type="ECO:0000313" key="4">
    <source>
        <dbReference type="Proteomes" id="UP000185779"/>
    </source>
</evidence>
<organism evidence="3 4">
    <name type="scientific">Candidatus Syntropharchaeum butanivorans</name>
    <dbReference type="NCBI Taxonomy" id="1839936"/>
    <lineage>
        <taxon>Archaea</taxon>
        <taxon>Methanobacteriati</taxon>
        <taxon>Methanobacteriota</taxon>
        <taxon>Stenosarchaea group</taxon>
        <taxon>Methanomicrobia</taxon>
        <taxon>Methanosarcinales</taxon>
        <taxon>ANME-2 cluster</taxon>
        <taxon>Candidatus Syntropharchaeum</taxon>
    </lineage>
</organism>
<dbReference type="InterPro" id="IPR051608">
    <property type="entry name" value="RQC_Subunit_NEMF"/>
</dbReference>
<keyword evidence="4" id="KW-1185">Reference proteome</keyword>
<dbReference type="InterPro" id="IPR008532">
    <property type="entry name" value="NFACT_RNA-bd"/>
</dbReference>
<dbReference type="Proteomes" id="UP000185779">
    <property type="component" value="Unassembled WGS sequence"/>
</dbReference>
<dbReference type="PANTHER" id="PTHR15239:SF6">
    <property type="entry name" value="RIBOSOME QUALITY CONTROL COMPLEX SUBUNIT NEMF"/>
    <property type="match status" value="1"/>
</dbReference>
<dbReference type="AlphaFoldDB" id="A0A1F2P3G4"/>
<dbReference type="Pfam" id="PF05833">
    <property type="entry name" value="NFACT_N"/>
    <property type="match status" value="1"/>
</dbReference>
<comment type="caution">
    <text evidence="3">The sequence shown here is derived from an EMBL/GenBank/DDBJ whole genome shotgun (WGS) entry which is preliminary data.</text>
</comment>
<dbReference type="PANTHER" id="PTHR15239">
    <property type="entry name" value="NUCLEAR EXPORT MEDIATOR FACTOR NEMF"/>
    <property type="match status" value="1"/>
</dbReference>
<dbReference type="Proteomes" id="UP000885936">
    <property type="component" value="Unassembled WGS sequence"/>
</dbReference>
<sequence>MKSTTLITPGTKLCAMKEAMSNPDIAAVVLELRSFIGARIDKSYQHGTNTIRIRFRSSYGEEGLRDLIIETGKRVHLTSYPPQSPKLPPSFPMFLRKHTKGARIVDVRQPHFDRILEIELERGGEHMVLLAELFDPGNLMLLDQDQRIMLPMRTMHFRDRVIKRGEVYHYPESGINPLAMDENELFELFKRSKRDLVRTIAVGLKIGSLYAEEVFLRCELDKNMQASTISHEEAAIIYRTINEIFDPIRKGELKPHIVRRDDEMVDVLPFELVGYADEAFRKEYFDSFNIALDEYYTRKALLEGSGRVETVTDRRLSRIERIMRQQEEAVSRFREEEDLCIKKGEMIYANYGLIDEILSAIRGAIEKGYSWQDISEIIESARSRGIESAMVIKGLDGSRKTVLIELDGVELELDIRLTLEQNAKLYYDRSKVLRSKRNGAMRALEETRLRLKRGGEEEVEDVVDTKVPQRRVRQKKHWYDRFRWFKTSNGFLVLGGRDAKGNEELVRKYLEKGDLFFHTTYPAAPVVILKLGGDKPSDTDIEEASQFAVSFSSLWKDGFAAGDCYWVRHDQVSKTPEHGEYLPTGAFVIRGERNFRKNTPLLCSIGIEISDETQLIAGPPSAVKKWCRYVVEIRPGKIGHNEIARMIHARFLEIADLEDKRIVREVAHPSKIAHVLPPGGSELVG</sequence>
<gene>
    <name evidence="2" type="ORF">ENI32_03015</name>
    <name evidence="3" type="ORF">SBU_001308</name>
</gene>
<accession>A0A1F2P3G4</accession>
<dbReference type="Pfam" id="PF05670">
    <property type="entry name" value="NFACT-R_1"/>
    <property type="match status" value="1"/>
</dbReference>
<dbReference type="PATRIC" id="fig|1839936.3.peg.1324"/>
<proteinExistence type="predicted"/>
<dbReference type="GO" id="GO:0043023">
    <property type="term" value="F:ribosomal large subunit binding"/>
    <property type="evidence" value="ECO:0007669"/>
    <property type="project" value="TreeGrafter"/>
</dbReference>
<protein>
    <submittedName>
        <fullName evidence="3">Eukaryotic snRNP-like RNA-binding protein</fullName>
    </submittedName>
    <submittedName>
        <fullName evidence="2">Fibronectin-binding domain-containing protein</fullName>
    </submittedName>
</protein>
<dbReference type="EMBL" id="LYOR01000007">
    <property type="protein sequence ID" value="OFV65725.1"/>
    <property type="molecule type" value="Genomic_DNA"/>
</dbReference>
<dbReference type="STRING" id="1839936.SBU_001308"/>
<dbReference type="Gene3D" id="2.30.310.10">
    <property type="entry name" value="ibrinogen binding protein from staphylococcus aureus domain"/>
    <property type="match status" value="1"/>
</dbReference>
<reference evidence="2" key="2">
    <citation type="journal article" date="2020" name="mSystems">
        <title>Genome- and Community-Level Interaction Insights into Carbon Utilization and Element Cycling Functions of Hydrothermarchaeota in Hydrothermal Sediment.</title>
        <authorList>
            <person name="Zhou Z."/>
            <person name="Liu Y."/>
            <person name="Xu W."/>
            <person name="Pan J."/>
            <person name="Luo Z.H."/>
            <person name="Li M."/>
        </authorList>
    </citation>
    <scope>NUCLEOTIDE SEQUENCE [LARGE SCALE GENOMIC DNA]</scope>
    <source>
        <strain evidence="2">HyVt-386</strain>
    </source>
</reference>
<name>A0A1F2P3G4_9EURY</name>
<dbReference type="GO" id="GO:1990112">
    <property type="term" value="C:RQC complex"/>
    <property type="evidence" value="ECO:0007669"/>
    <property type="project" value="TreeGrafter"/>
</dbReference>
<evidence type="ECO:0000313" key="3">
    <source>
        <dbReference type="EMBL" id="OFV65725.1"/>
    </source>
</evidence>
<dbReference type="GO" id="GO:0000049">
    <property type="term" value="F:tRNA binding"/>
    <property type="evidence" value="ECO:0007669"/>
    <property type="project" value="TreeGrafter"/>
</dbReference>
<reference evidence="3 4" key="1">
    <citation type="submission" date="2016-05" db="EMBL/GenBank/DDBJ databases">
        <title>Microbial consortia oxidize butane by reversing methanogenesis.</title>
        <authorList>
            <person name="Laso-Perez R."/>
            <person name="Richter M."/>
            <person name="Wegener G."/>
            <person name="Musat F."/>
        </authorList>
    </citation>
    <scope>NUCLEOTIDE SEQUENCE [LARGE SCALE GENOMIC DNA]</scope>
    <source>
        <strain evidence="3">BOX1</strain>
    </source>
</reference>
<evidence type="ECO:0000259" key="1">
    <source>
        <dbReference type="Pfam" id="PF05670"/>
    </source>
</evidence>
<feature type="domain" description="NFACT RNA-binding" evidence="1">
    <location>
        <begin position="482"/>
        <end position="591"/>
    </location>
</feature>